<accession>A0A916Y6B5</accession>
<gene>
    <name evidence="2" type="ORF">GCM10011343_22860</name>
</gene>
<dbReference type="RefSeq" id="WP_188362712.1">
    <property type="nucleotide sequence ID" value="NZ_BMFG01000009.1"/>
</dbReference>
<evidence type="ECO:0000313" key="2">
    <source>
        <dbReference type="EMBL" id="GGD32221.1"/>
    </source>
</evidence>
<proteinExistence type="predicted"/>
<evidence type="ECO:0000256" key="1">
    <source>
        <dbReference type="SAM" id="Phobius"/>
    </source>
</evidence>
<feature type="transmembrane region" description="Helical" evidence="1">
    <location>
        <begin position="102"/>
        <end position="121"/>
    </location>
</feature>
<keyword evidence="3" id="KW-1185">Reference proteome</keyword>
<dbReference type="AlphaFoldDB" id="A0A916Y6B5"/>
<comment type="caution">
    <text evidence="2">The sequence shown here is derived from an EMBL/GenBank/DDBJ whole genome shotgun (WGS) entry which is preliminary data.</text>
</comment>
<evidence type="ECO:0000313" key="3">
    <source>
        <dbReference type="Proteomes" id="UP000625735"/>
    </source>
</evidence>
<reference evidence="2" key="2">
    <citation type="submission" date="2020-09" db="EMBL/GenBank/DDBJ databases">
        <authorList>
            <person name="Sun Q."/>
            <person name="Zhou Y."/>
        </authorList>
    </citation>
    <scope>NUCLEOTIDE SEQUENCE</scope>
    <source>
        <strain evidence="2">CGMCC 1.12506</strain>
    </source>
</reference>
<sequence>MNWSYLFKHWFFTLLLGPVVSQIVMYVIDVSPGKIVGLLEVYPLSLLFGLFFSTPTYILYGLVYYFLARNNINLNLSKVILISLAVVGVITTTSIIKGSMMLDITISYSIASVITGLFFKLKFN</sequence>
<feature type="transmembrane region" description="Helical" evidence="1">
    <location>
        <begin position="79"/>
        <end position="96"/>
    </location>
</feature>
<reference evidence="2" key="1">
    <citation type="journal article" date="2014" name="Int. J. Syst. Evol. Microbiol.">
        <title>Complete genome sequence of Corynebacterium casei LMG S-19264T (=DSM 44701T), isolated from a smear-ripened cheese.</title>
        <authorList>
            <consortium name="US DOE Joint Genome Institute (JGI-PGF)"/>
            <person name="Walter F."/>
            <person name="Albersmeier A."/>
            <person name="Kalinowski J."/>
            <person name="Ruckert C."/>
        </authorList>
    </citation>
    <scope>NUCLEOTIDE SEQUENCE</scope>
    <source>
        <strain evidence="2">CGMCC 1.12506</strain>
    </source>
</reference>
<keyword evidence="1" id="KW-1133">Transmembrane helix</keyword>
<organism evidence="2 3">
    <name type="scientific">Flavobacterium orientale</name>
    <dbReference type="NCBI Taxonomy" id="1756020"/>
    <lineage>
        <taxon>Bacteria</taxon>
        <taxon>Pseudomonadati</taxon>
        <taxon>Bacteroidota</taxon>
        <taxon>Flavobacteriia</taxon>
        <taxon>Flavobacteriales</taxon>
        <taxon>Flavobacteriaceae</taxon>
        <taxon>Flavobacterium</taxon>
    </lineage>
</organism>
<keyword evidence="1" id="KW-0472">Membrane</keyword>
<feature type="transmembrane region" description="Helical" evidence="1">
    <location>
        <begin position="45"/>
        <end position="67"/>
    </location>
</feature>
<dbReference type="EMBL" id="BMFG01000009">
    <property type="protein sequence ID" value="GGD32221.1"/>
    <property type="molecule type" value="Genomic_DNA"/>
</dbReference>
<name>A0A916Y6B5_9FLAO</name>
<dbReference type="Proteomes" id="UP000625735">
    <property type="component" value="Unassembled WGS sequence"/>
</dbReference>
<protein>
    <submittedName>
        <fullName evidence="2">Uncharacterized protein</fullName>
    </submittedName>
</protein>
<keyword evidence="1" id="KW-0812">Transmembrane</keyword>